<dbReference type="Pfam" id="PF12738">
    <property type="entry name" value="PTCB-BRCT"/>
    <property type="match status" value="2"/>
</dbReference>
<evidence type="ECO:0000256" key="5">
    <source>
        <dbReference type="ARBA" id="ARBA00030146"/>
    </source>
</evidence>
<keyword evidence="3" id="KW-0539">Nucleus</keyword>
<dbReference type="Pfam" id="PF16770">
    <property type="entry name" value="RTT107_BRCT_5"/>
    <property type="match status" value="1"/>
</dbReference>
<evidence type="ECO:0000256" key="1">
    <source>
        <dbReference type="ARBA" id="ARBA00004123"/>
    </source>
</evidence>
<proteinExistence type="predicted"/>
<dbReference type="GO" id="GO:0006974">
    <property type="term" value="P:DNA damage response"/>
    <property type="evidence" value="ECO:0007669"/>
    <property type="project" value="UniProtKB-KW"/>
</dbReference>
<dbReference type="CDD" id="cd17730">
    <property type="entry name" value="BRCT_PAXIP1_rpt4"/>
    <property type="match status" value="1"/>
</dbReference>
<dbReference type="PROSITE" id="PS50172">
    <property type="entry name" value="BRCT"/>
    <property type="match status" value="5"/>
</dbReference>
<feature type="compositionally biased region" description="Polar residues" evidence="6">
    <location>
        <begin position="510"/>
        <end position="523"/>
    </location>
</feature>
<dbReference type="PANTHER" id="PTHR23196">
    <property type="entry name" value="PAX TRANSCRIPTION ACTIVATION DOMAIN INTERACTING PROTEIN"/>
    <property type="match status" value="1"/>
</dbReference>
<feature type="region of interest" description="Disordered" evidence="6">
    <location>
        <begin position="530"/>
        <end position="554"/>
    </location>
</feature>
<evidence type="ECO:0000313" key="8">
    <source>
        <dbReference type="EMBL" id="RWS06608.1"/>
    </source>
</evidence>
<feature type="domain" description="BRCT" evidence="7">
    <location>
        <begin position="763"/>
        <end position="845"/>
    </location>
</feature>
<keyword evidence="9" id="KW-1185">Reference proteome</keyword>
<dbReference type="CDD" id="cd17714">
    <property type="entry name" value="BRCT_PAXIP1_rpt1"/>
    <property type="match status" value="1"/>
</dbReference>
<feature type="domain" description="BRCT" evidence="7">
    <location>
        <begin position="869"/>
        <end position="935"/>
    </location>
</feature>
<dbReference type="Pfam" id="PF16589">
    <property type="entry name" value="BRCT_2"/>
    <property type="match status" value="2"/>
</dbReference>
<gene>
    <name evidence="8" type="ORF">B4U79_10939</name>
</gene>
<dbReference type="OrthoDB" id="342264at2759"/>
<evidence type="ECO:0000256" key="4">
    <source>
        <dbReference type="ARBA" id="ARBA00023858"/>
    </source>
</evidence>
<name>A0A3S3P2E7_9ACAR</name>
<dbReference type="EMBL" id="NCKU01003994">
    <property type="protein sequence ID" value="RWS06608.1"/>
    <property type="molecule type" value="Genomic_DNA"/>
</dbReference>
<dbReference type="Gene3D" id="3.40.50.10190">
    <property type="entry name" value="BRCT domain"/>
    <property type="match status" value="6"/>
</dbReference>
<protein>
    <recommendedName>
        <fullName evidence="4">PAX-interacting protein 1</fullName>
    </recommendedName>
    <alternativeName>
        <fullName evidence="5">PAX transactivation activation domain-interacting protein</fullName>
    </alternativeName>
</protein>
<feature type="region of interest" description="Disordered" evidence="6">
    <location>
        <begin position="595"/>
        <end position="632"/>
    </location>
</feature>
<feature type="region of interest" description="Disordered" evidence="6">
    <location>
        <begin position="1021"/>
        <end position="1068"/>
    </location>
</feature>
<reference evidence="8 9" key="1">
    <citation type="journal article" date="2018" name="Gigascience">
        <title>Genomes of trombidid mites reveal novel predicted allergens and laterally-transferred genes associated with secondary metabolism.</title>
        <authorList>
            <person name="Dong X."/>
            <person name="Chaisiri K."/>
            <person name="Xia D."/>
            <person name="Armstrong S.D."/>
            <person name="Fang Y."/>
            <person name="Donnelly M.J."/>
            <person name="Kadowaki T."/>
            <person name="McGarry J.W."/>
            <person name="Darby A.C."/>
            <person name="Makepeace B.L."/>
        </authorList>
    </citation>
    <scope>NUCLEOTIDE SEQUENCE [LARGE SCALE GENOMIC DNA]</scope>
    <source>
        <strain evidence="8">UoL-WK</strain>
    </source>
</reference>
<feature type="domain" description="BRCT" evidence="7">
    <location>
        <begin position="15"/>
        <end position="103"/>
    </location>
</feature>
<dbReference type="InterPro" id="IPR036420">
    <property type="entry name" value="BRCT_dom_sf"/>
</dbReference>
<feature type="domain" description="BRCT" evidence="7">
    <location>
        <begin position="133"/>
        <end position="223"/>
    </location>
</feature>
<evidence type="ECO:0000313" key="9">
    <source>
        <dbReference type="Proteomes" id="UP000285301"/>
    </source>
</evidence>
<feature type="compositionally biased region" description="Polar residues" evidence="6">
    <location>
        <begin position="530"/>
        <end position="547"/>
    </location>
</feature>
<evidence type="ECO:0000259" key="7">
    <source>
        <dbReference type="PROSITE" id="PS50172"/>
    </source>
</evidence>
<dbReference type="SUPFAM" id="SSF52113">
    <property type="entry name" value="BRCT domain"/>
    <property type="match status" value="5"/>
</dbReference>
<dbReference type="STRING" id="1965070.A0A3S3P2E7"/>
<dbReference type="CDD" id="cd17711">
    <property type="entry name" value="BRCT_PAXIP1_rpt3"/>
    <property type="match status" value="1"/>
</dbReference>
<dbReference type="Pfam" id="PF00533">
    <property type="entry name" value="BRCT"/>
    <property type="match status" value="1"/>
</dbReference>
<dbReference type="InterPro" id="IPR051579">
    <property type="entry name" value="DDR_Transcriptional_Reg"/>
</dbReference>
<feature type="compositionally biased region" description="Low complexity" evidence="6">
    <location>
        <begin position="607"/>
        <end position="632"/>
    </location>
</feature>
<dbReference type="SMART" id="SM00292">
    <property type="entry name" value="BRCT"/>
    <property type="match status" value="5"/>
</dbReference>
<keyword evidence="2" id="KW-0227">DNA damage</keyword>
<accession>A0A3S3P2E7</accession>
<dbReference type="Proteomes" id="UP000285301">
    <property type="component" value="Unassembled WGS sequence"/>
</dbReference>
<dbReference type="CDD" id="cd17710">
    <property type="entry name" value="BRCT_PAXIP1_rpt2"/>
    <property type="match status" value="1"/>
</dbReference>
<feature type="region of interest" description="Disordered" evidence="6">
    <location>
        <begin position="504"/>
        <end position="523"/>
    </location>
</feature>
<evidence type="ECO:0000256" key="2">
    <source>
        <dbReference type="ARBA" id="ARBA00022763"/>
    </source>
</evidence>
<dbReference type="GO" id="GO:0044666">
    <property type="term" value="C:MLL3/4 complex"/>
    <property type="evidence" value="ECO:0007669"/>
    <property type="project" value="TreeGrafter"/>
</dbReference>
<evidence type="ECO:0000256" key="6">
    <source>
        <dbReference type="SAM" id="MobiDB-lite"/>
    </source>
</evidence>
<evidence type="ECO:0000256" key="3">
    <source>
        <dbReference type="ARBA" id="ARBA00023242"/>
    </source>
</evidence>
<dbReference type="InterPro" id="IPR001357">
    <property type="entry name" value="BRCT_dom"/>
</dbReference>
<comment type="caution">
    <text evidence="8">The sequence shown here is derived from an EMBL/GenBank/DDBJ whole genome shotgun (WGS) entry which is preliminary data.</text>
</comment>
<feature type="domain" description="BRCT" evidence="7">
    <location>
        <begin position="1085"/>
        <end position="1166"/>
    </location>
</feature>
<organism evidence="8 9">
    <name type="scientific">Dinothrombium tinctorium</name>
    <dbReference type="NCBI Taxonomy" id="1965070"/>
    <lineage>
        <taxon>Eukaryota</taxon>
        <taxon>Metazoa</taxon>
        <taxon>Ecdysozoa</taxon>
        <taxon>Arthropoda</taxon>
        <taxon>Chelicerata</taxon>
        <taxon>Arachnida</taxon>
        <taxon>Acari</taxon>
        <taxon>Acariformes</taxon>
        <taxon>Trombidiformes</taxon>
        <taxon>Prostigmata</taxon>
        <taxon>Anystina</taxon>
        <taxon>Parasitengona</taxon>
        <taxon>Trombidioidea</taxon>
        <taxon>Trombidiidae</taxon>
        <taxon>Dinothrombium</taxon>
    </lineage>
</organism>
<sequence>MDARSEEHTSAEKQVRNDLFVGVQFCLCEDVDRSEEVKKVLVEGGGKHVNYLTDVVTHLIADNPDHQDVSEALEIFEKTVVSSRWVWLCVKSSTLLPYPFHLHNQMIRLLLIFSKTYSLTNTFAHRTEAFSPLKTQLFSNIVVCVSNVSSQDADALWAMVTYYGGSFQVSLDPDCTHLISTKPEGAKYEKAVATCDKIKIVTPDWVIDSVKSKTRCDEELYHPRLLILPNTRTEIALSTTECLTTSKPPLSEGSEGPIVTLPTTQVTLRTVSLPPSTIITTLPITQSMPQVTGPRGRQIRVFLPSQRMPVVQMQPNRPQVQQVRPRFPGSHPTAVTMHQLQQISQNTASEEQSTITTQTQQWSQANTPHTVAITSPQTNQIICTQPSEQQQLIQQPQQPVKMIQQGQQLIQLQRPLHHQQILAQGQTGIRTSSGIVFHQNQIMQQAVQRPQIQGMHQPSNTLGHPQVPRVPQLRVQPNYQQTQRGQFRSQLANQVVAGQRVYMKPPPQYPFQQTSDGNSPALRQQIPQQTRPLWPTQDNQSVSNQPQLVRPPQMVISPGTATTAQQMLQWQQEQQKKQMAAQQPVRLLQTTQRFQLPSGSDQVRLPSSTPSTTRSLQTSTTTAATSIQSTTQSQATTTKTALANLLNTRLQNNTLGGGVNKLSVDTNSTNTNTTLNGSQAISHSGDGSSAAVSTVASDVASFSLVHNKLNCVGSSGVLHATLNTRNCLQILSNGEFLHSRIASEQEKFYSHESKAMILPELCLVGCTFCLIEYDSPLFHIDDEMRDSCKKVIVKHGGEFEDSYSSKVTHVICETQKHCTVEQALKEGKRVVTIFWLNDVLEAKKLKPPWKSWHLPKGFNKDAKPCQSHIITTTNFTDEERSQIKELCKLVGARYTSYMCNKNTVLICKKLEGKKFRRAVEWGLNIVNLHWLSDVLLGNPTDDFLNAIASQKYKIFDLKDHFEFDLSLVRYLMSPWKVPIKLPDDLPKRLASYKADEFKPTTINQAVEEFTFASKASEMRSIKETNSENVKNGPKDSNALQPSAKRIKLTPEEEVTTNGMPLSRLPPPPPLTPAPYLGTTNPENARIKIMFTGFSQSTVENFKQIILKLGGRVTYNPLECTHLVVSEIKRTVKFLCAFNHTEYILSHRWLEECSKQNQFVNESLYWLNDMKNEDHFKFNLRDSIELRKARGTLLFRDLIAYVTKSCIPSPKVLMQIITSAGGIATDKPPNSGHLTRMRNNGKKFVVISSQSDSHLCERFFERGISVVNTEFVMSNILRQELDFDSYAIKNLVS</sequence>
<comment type="subcellular location">
    <subcellularLocation>
        <location evidence="1">Nucleus</location>
    </subcellularLocation>
</comment>
<dbReference type="PANTHER" id="PTHR23196:SF1">
    <property type="entry name" value="PAX-INTERACTING PROTEIN 1"/>
    <property type="match status" value="1"/>
</dbReference>